<dbReference type="GO" id="GO:0016747">
    <property type="term" value="F:acyltransferase activity, transferring groups other than amino-acyl groups"/>
    <property type="evidence" value="ECO:0007669"/>
    <property type="project" value="InterPro"/>
</dbReference>
<proteinExistence type="predicted"/>
<evidence type="ECO:0000313" key="4">
    <source>
        <dbReference type="EMBL" id="PHU35310.1"/>
    </source>
</evidence>
<evidence type="ECO:0000313" key="5">
    <source>
        <dbReference type="Proteomes" id="UP000225889"/>
    </source>
</evidence>
<reference evidence="4 5" key="1">
    <citation type="submission" date="2017-10" db="EMBL/GenBank/DDBJ databases">
        <title>Resolving the taxonomy of Roseburia spp., Eubacterium rectale and Agathobacter spp. through phylogenomic analysis.</title>
        <authorList>
            <person name="Sheridan P.O."/>
            <person name="Walker A.W."/>
            <person name="Duncan S.H."/>
            <person name="Scott K.P."/>
            <person name="Toole P.W.O."/>
            <person name="Luis P."/>
            <person name="Flint H.J."/>
        </authorList>
    </citation>
    <scope>NUCLEOTIDE SEQUENCE [LARGE SCALE GENOMIC DNA]</scope>
    <source>
        <strain evidence="4 5">JK626</strain>
    </source>
</reference>
<dbReference type="PANTHER" id="PTHR43877">
    <property type="entry name" value="AMINOALKYLPHOSPHONATE N-ACETYLTRANSFERASE-RELATED-RELATED"/>
    <property type="match status" value="1"/>
</dbReference>
<dbReference type="PANTHER" id="PTHR43877:SF2">
    <property type="entry name" value="AMINOALKYLPHOSPHONATE N-ACETYLTRANSFERASE-RELATED"/>
    <property type="match status" value="1"/>
</dbReference>
<evidence type="ECO:0000256" key="2">
    <source>
        <dbReference type="ARBA" id="ARBA00023315"/>
    </source>
</evidence>
<dbReference type="InterPro" id="IPR000182">
    <property type="entry name" value="GNAT_dom"/>
</dbReference>
<dbReference type="InterPro" id="IPR050832">
    <property type="entry name" value="Bact_Acetyltransf"/>
</dbReference>
<evidence type="ECO:0000256" key="1">
    <source>
        <dbReference type="ARBA" id="ARBA00022679"/>
    </source>
</evidence>
<keyword evidence="1 4" id="KW-0808">Transferase</keyword>
<dbReference type="CDD" id="cd04301">
    <property type="entry name" value="NAT_SF"/>
    <property type="match status" value="1"/>
</dbReference>
<gene>
    <name evidence="4" type="ORF">CSX01_05640</name>
</gene>
<name>A0A2G3DWR5_9FIRM</name>
<reference evidence="4 5" key="2">
    <citation type="submission" date="2017-10" db="EMBL/GenBank/DDBJ databases">
        <authorList>
            <person name="Banno H."/>
            <person name="Chua N.-H."/>
        </authorList>
    </citation>
    <scope>NUCLEOTIDE SEQUENCE [LARGE SCALE GENOMIC DNA]</scope>
    <source>
        <strain evidence="4 5">JK626</strain>
    </source>
</reference>
<dbReference type="Gene3D" id="3.40.630.30">
    <property type="match status" value="1"/>
</dbReference>
<accession>A0A2G3DWR5</accession>
<dbReference type="AlphaFoldDB" id="A0A2G3DWR5"/>
<dbReference type="Pfam" id="PF00583">
    <property type="entry name" value="Acetyltransf_1"/>
    <property type="match status" value="1"/>
</dbReference>
<sequence length="150" mass="17188">MIIRDNLETYHLDIPGTAYFDESLDHLSEYYLGALDRKYFVVEADGEVVGGVGFQQLDFMDDTAELQKLYLCDDVKGQGVSYEMMKFIEGQAVEMGFTQMYLETHSNLVPAMHLYEKCGYHLIEKPAEVVHSAMDRFYLKKLLPVVGKLI</sequence>
<dbReference type="InterPro" id="IPR016181">
    <property type="entry name" value="Acyl_CoA_acyltransferase"/>
</dbReference>
<dbReference type="Proteomes" id="UP000225889">
    <property type="component" value="Unassembled WGS sequence"/>
</dbReference>
<evidence type="ECO:0000259" key="3">
    <source>
        <dbReference type="PROSITE" id="PS51186"/>
    </source>
</evidence>
<comment type="caution">
    <text evidence="4">The sequence shown here is derived from an EMBL/GenBank/DDBJ whole genome shotgun (WGS) entry which is preliminary data.</text>
</comment>
<dbReference type="SUPFAM" id="SSF55729">
    <property type="entry name" value="Acyl-CoA N-acyltransferases (Nat)"/>
    <property type="match status" value="1"/>
</dbReference>
<keyword evidence="2" id="KW-0012">Acyltransferase</keyword>
<dbReference type="PROSITE" id="PS51186">
    <property type="entry name" value="GNAT"/>
    <property type="match status" value="1"/>
</dbReference>
<feature type="domain" description="N-acetyltransferase" evidence="3">
    <location>
        <begin position="1"/>
        <end position="144"/>
    </location>
</feature>
<protein>
    <submittedName>
        <fullName evidence="4">GNAT family N-acetyltransferase</fullName>
    </submittedName>
</protein>
<organism evidence="4 5">
    <name type="scientific">Pseudobutyrivibrio ruminis</name>
    <dbReference type="NCBI Taxonomy" id="46206"/>
    <lineage>
        <taxon>Bacteria</taxon>
        <taxon>Bacillati</taxon>
        <taxon>Bacillota</taxon>
        <taxon>Clostridia</taxon>
        <taxon>Lachnospirales</taxon>
        <taxon>Lachnospiraceae</taxon>
        <taxon>Pseudobutyrivibrio</taxon>
    </lineage>
</organism>
<dbReference type="EMBL" id="PDYF01000011">
    <property type="protein sequence ID" value="PHU35310.1"/>
    <property type="molecule type" value="Genomic_DNA"/>
</dbReference>